<evidence type="ECO:0000313" key="2">
    <source>
        <dbReference type="EMBL" id="MDV2476678.1"/>
    </source>
</evidence>
<organism evidence="2 3">
    <name type="scientific">Rhodococcus zopfii</name>
    <dbReference type="NCBI Taxonomy" id="43772"/>
    <lineage>
        <taxon>Bacteria</taxon>
        <taxon>Bacillati</taxon>
        <taxon>Actinomycetota</taxon>
        <taxon>Actinomycetes</taxon>
        <taxon>Mycobacteriales</taxon>
        <taxon>Nocardiaceae</taxon>
        <taxon>Rhodococcus</taxon>
    </lineage>
</organism>
<evidence type="ECO:0000313" key="3">
    <source>
        <dbReference type="Proteomes" id="UP001275440"/>
    </source>
</evidence>
<sequence length="62" mass="6892">MANTSKNQYVDRGWPELVDGDLAVTELSSTRSGPLSPYGEETDFPIPVDSLPYTHPRTVINR</sequence>
<reference evidence="2 3" key="1">
    <citation type="submission" date="2019-10" db="EMBL/GenBank/DDBJ databases">
        <title>Draft Genome Assembly of Rhodococcus zopfii DSM44189.</title>
        <authorList>
            <person name="Sutton J.M."/>
            <person name="Akob D.M."/>
            <person name="Bushman T.J."/>
        </authorList>
    </citation>
    <scope>NUCLEOTIDE SEQUENCE [LARGE SCALE GENOMIC DNA]</scope>
    <source>
        <strain evidence="2 3">DSM 44189</strain>
    </source>
</reference>
<dbReference type="EMBL" id="WBMO01000001">
    <property type="protein sequence ID" value="MDV2476678.1"/>
    <property type="molecule type" value="Genomic_DNA"/>
</dbReference>
<accession>A0ABU3WTI4</accession>
<comment type="caution">
    <text evidence="2">The sequence shown here is derived from an EMBL/GenBank/DDBJ whole genome shotgun (WGS) entry which is preliminary data.</text>
</comment>
<gene>
    <name evidence="2" type="ORF">F8M49_17585</name>
</gene>
<evidence type="ECO:0000256" key="1">
    <source>
        <dbReference type="SAM" id="MobiDB-lite"/>
    </source>
</evidence>
<dbReference type="RefSeq" id="WP_072810332.1">
    <property type="nucleotide sequence ID" value="NZ_JAHWLX010000163.1"/>
</dbReference>
<dbReference type="Proteomes" id="UP001275440">
    <property type="component" value="Unassembled WGS sequence"/>
</dbReference>
<name>A0ABU3WTI4_9NOCA</name>
<keyword evidence="3" id="KW-1185">Reference proteome</keyword>
<proteinExistence type="predicted"/>
<protein>
    <submittedName>
        <fullName evidence="2">Uncharacterized protein</fullName>
    </submittedName>
</protein>
<feature type="region of interest" description="Disordered" evidence="1">
    <location>
        <begin position="28"/>
        <end position="62"/>
    </location>
</feature>